<dbReference type="KEGG" id="cmos:111458050"/>
<proteinExistence type="predicted"/>
<accession>A0A6J1GVZ8</accession>
<dbReference type="RefSeq" id="XP_022956317.1">
    <property type="nucleotide sequence ID" value="XM_023100549.1"/>
</dbReference>
<dbReference type="PANTHER" id="PTHR34788:SF4">
    <property type="entry name" value="F15I1.22"/>
    <property type="match status" value="1"/>
</dbReference>
<evidence type="ECO:0000256" key="1">
    <source>
        <dbReference type="SAM" id="MobiDB-lite"/>
    </source>
</evidence>
<evidence type="ECO:0000313" key="3">
    <source>
        <dbReference type="RefSeq" id="XP_022956317.1"/>
    </source>
</evidence>
<organism evidence="2 3">
    <name type="scientific">Cucurbita moschata</name>
    <name type="common">Winter crookneck squash</name>
    <name type="synonym">Cucurbita pepo var. moschata</name>
    <dbReference type="NCBI Taxonomy" id="3662"/>
    <lineage>
        <taxon>Eukaryota</taxon>
        <taxon>Viridiplantae</taxon>
        <taxon>Streptophyta</taxon>
        <taxon>Embryophyta</taxon>
        <taxon>Tracheophyta</taxon>
        <taxon>Spermatophyta</taxon>
        <taxon>Magnoliopsida</taxon>
        <taxon>eudicotyledons</taxon>
        <taxon>Gunneridae</taxon>
        <taxon>Pentapetalae</taxon>
        <taxon>rosids</taxon>
        <taxon>fabids</taxon>
        <taxon>Cucurbitales</taxon>
        <taxon>Cucurbitaceae</taxon>
        <taxon>Cucurbiteae</taxon>
        <taxon>Cucurbita</taxon>
    </lineage>
</organism>
<sequence length="125" mass="14362">MGQPYEPEEGQPGAGLRRGTRRGTRRGMRFRRRRMPVARLGGKRSGRLVAWGRMLRKIRLRWVKLKCIAMVKKMKEYYTRLMKDIIEAGAYARSYQHRLLLETSFAIPILGVSLSTHSSVLAATS</sequence>
<dbReference type="AlphaFoldDB" id="A0A6J1GVZ8"/>
<reference evidence="3" key="1">
    <citation type="submission" date="2025-08" db="UniProtKB">
        <authorList>
            <consortium name="RefSeq"/>
        </authorList>
    </citation>
    <scope>IDENTIFICATION</scope>
    <source>
        <tissue evidence="3">Young leaves</tissue>
    </source>
</reference>
<evidence type="ECO:0000313" key="2">
    <source>
        <dbReference type="Proteomes" id="UP000504609"/>
    </source>
</evidence>
<dbReference type="GeneID" id="111458050"/>
<keyword evidence="2" id="KW-1185">Reference proteome</keyword>
<feature type="region of interest" description="Disordered" evidence="1">
    <location>
        <begin position="1"/>
        <end position="29"/>
    </location>
</feature>
<gene>
    <name evidence="3" type="primary">LOC111458050</name>
</gene>
<protein>
    <submittedName>
        <fullName evidence="3">Uncharacterized protein LOC111458050</fullName>
    </submittedName>
</protein>
<feature type="compositionally biased region" description="Basic residues" evidence="1">
    <location>
        <begin position="18"/>
        <end position="29"/>
    </location>
</feature>
<dbReference type="Proteomes" id="UP000504609">
    <property type="component" value="Unplaced"/>
</dbReference>
<dbReference type="PANTHER" id="PTHR34788">
    <property type="entry name" value="F15I1.22"/>
    <property type="match status" value="1"/>
</dbReference>
<name>A0A6J1GVZ8_CUCMO</name>